<proteinExistence type="predicted"/>
<protein>
    <submittedName>
        <fullName evidence="2">Uncharacterized protein</fullName>
    </submittedName>
</protein>
<keyword evidence="1" id="KW-0812">Transmembrane</keyword>
<reference evidence="2" key="1">
    <citation type="submission" date="2023-06" db="EMBL/GenBank/DDBJ databases">
        <authorList>
            <person name="Delattre M."/>
        </authorList>
    </citation>
    <scope>NUCLEOTIDE SEQUENCE</scope>
    <source>
        <strain evidence="2">AF72</strain>
    </source>
</reference>
<evidence type="ECO:0000256" key="1">
    <source>
        <dbReference type="SAM" id="Phobius"/>
    </source>
</evidence>
<gene>
    <name evidence="2" type="ORF">MSPICULIGERA_LOCUS14051</name>
</gene>
<dbReference type="Proteomes" id="UP001177023">
    <property type="component" value="Unassembled WGS sequence"/>
</dbReference>
<feature type="non-terminal residue" evidence="2">
    <location>
        <position position="513"/>
    </location>
</feature>
<evidence type="ECO:0000313" key="2">
    <source>
        <dbReference type="EMBL" id="CAJ0575744.1"/>
    </source>
</evidence>
<dbReference type="AlphaFoldDB" id="A0AA36G4P9"/>
<keyword evidence="1" id="KW-1133">Transmembrane helix</keyword>
<evidence type="ECO:0000313" key="3">
    <source>
        <dbReference type="Proteomes" id="UP001177023"/>
    </source>
</evidence>
<feature type="transmembrane region" description="Helical" evidence="1">
    <location>
        <begin position="40"/>
        <end position="60"/>
    </location>
</feature>
<keyword evidence="3" id="KW-1185">Reference proteome</keyword>
<sequence>MRTRLALAATTLLGTVLVGSLAMSSIPRGAQLVYDWLNASYIFTGVALMWMLISALWSSLPPKYMWLTMQTTLEKFDTPMYRMLLNSGIGLDTAFTAWINAALVNKYRNIILCQGSPTQDAEVELPLEDVVARQPDFFFLHADEICGWSDTLGGNYVISLKKEFCIGRSAKPEYTNITECFKEGGKPLNERYTELAKNASCGDTEILYRDYIATAALSCPESAKTAKVAARGVMIELLVRMVLAANGADGKCYADSAQTSPITPTTGTLAPHDDVTIPFEAHFAFLTTEPLCSLNNTAATESLAILQNGLCDGKQLKIEFELITECFLYGERLFGDAMEEQLVQMPCRTAIQHYNVYINAVAGMCPYPEQARISAGHGLYIQAKYWTARRRGTELESCYQRLANDVAKLRMKSLSTLVLLLGVGFAQFSPPSASSYLDGTFPFWADKTLEIAVNLVCRDGGDAHPEAYAAAKQELCDGAALKTEYSQLSLCFEKNNLVAAALNPVKCRAAPYV</sequence>
<keyword evidence="1" id="KW-0472">Membrane</keyword>
<comment type="caution">
    <text evidence="2">The sequence shown here is derived from an EMBL/GenBank/DDBJ whole genome shotgun (WGS) entry which is preliminary data.</text>
</comment>
<feature type="transmembrane region" description="Helical" evidence="1">
    <location>
        <begin position="81"/>
        <end position="103"/>
    </location>
</feature>
<name>A0AA36G4P9_9BILA</name>
<organism evidence="2 3">
    <name type="scientific">Mesorhabditis spiculigera</name>
    <dbReference type="NCBI Taxonomy" id="96644"/>
    <lineage>
        <taxon>Eukaryota</taxon>
        <taxon>Metazoa</taxon>
        <taxon>Ecdysozoa</taxon>
        <taxon>Nematoda</taxon>
        <taxon>Chromadorea</taxon>
        <taxon>Rhabditida</taxon>
        <taxon>Rhabditina</taxon>
        <taxon>Rhabditomorpha</taxon>
        <taxon>Rhabditoidea</taxon>
        <taxon>Rhabditidae</taxon>
        <taxon>Mesorhabditinae</taxon>
        <taxon>Mesorhabditis</taxon>
    </lineage>
</organism>
<dbReference type="EMBL" id="CATQJA010002640">
    <property type="protein sequence ID" value="CAJ0575744.1"/>
    <property type="molecule type" value="Genomic_DNA"/>
</dbReference>
<accession>A0AA36G4P9</accession>